<comment type="caution">
    <text evidence="2">The sequence shown here is derived from an EMBL/GenBank/DDBJ whole genome shotgun (WGS) entry which is preliminary data.</text>
</comment>
<dbReference type="AlphaFoldDB" id="A0A853FGY4"/>
<dbReference type="Proteomes" id="UP000580517">
    <property type="component" value="Unassembled WGS sequence"/>
</dbReference>
<dbReference type="OrthoDB" id="9786330at2"/>
<keyword evidence="3" id="KW-1185">Reference proteome</keyword>
<dbReference type="Pfam" id="PF20613">
    <property type="entry name" value="HipA_2"/>
    <property type="match status" value="1"/>
</dbReference>
<dbReference type="InterPro" id="IPR046748">
    <property type="entry name" value="HipA_2"/>
</dbReference>
<evidence type="ECO:0000313" key="2">
    <source>
        <dbReference type="EMBL" id="NYT38902.1"/>
    </source>
</evidence>
<protein>
    <recommendedName>
        <fullName evidence="1">HipA-like kinase domain-containing protein</fullName>
    </recommendedName>
</protein>
<sequence length="204" mass="23182">MIAKDLDLPVPEFFAVQVDPEFVETIREPIIRDLFSNSDTFAFGSAQLPTGFAVWGTDQSVPEALCQTAAEIYTFDAIVINGDRRPENPNCMFSGSEIAIIDHELCFSQELFWRAPWIEGGFDSRRQPQQHIFAKPRLTSCPADLNRFEDAWNTIDEGRVDAYFRALPPSWKLENHEADRIRGIILDSRANIHEVVERALGALR</sequence>
<gene>
    <name evidence="2" type="ORF">H0A68_18660</name>
</gene>
<dbReference type="EMBL" id="JACCEW010000008">
    <property type="protein sequence ID" value="NYT38902.1"/>
    <property type="molecule type" value="Genomic_DNA"/>
</dbReference>
<reference evidence="2 3" key="1">
    <citation type="submission" date="2020-07" db="EMBL/GenBank/DDBJ databases">
        <title>Taxonomic revisions and descriptions of new bacterial species based on genomic comparisons in the high-G+C-content subgroup of the family Alcaligenaceae.</title>
        <authorList>
            <person name="Szabo A."/>
            <person name="Felfoldi T."/>
        </authorList>
    </citation>
    <scope>NUCLEOTIDE SEQUENCE [LARGE SCALE GENOMIC DNA]</scope>
    <source>
        <strain evidence="2 3">DSM 25264</strain>
    </source>
</reference>
<proteinExistence type="predicted"/>
<evidence type="ECO:0000259" key="1">
    <source>
        <dbReference type="Pfam" id="PF20613"/>
    </source>
</evidence>
<feature type="domain" description="HipA-like kinase" evidence="1">
    <location>
        <begin position="2"/>
        <end position="180"/>
    </location>
</feature>
<organism evidence="2 3">
    <name type="scientific">Allopusillimonas soli</name>
    <dbReference type="NCBI Taxonomy" id="659016"/>
    <lineage>
        <taxon>Bacteria</taxon>
        <taxon>Pseudomonadati</taxon>
        <taxon>Pseudomonadota</taxon>
        <taxon>Betaproteobacteria</taxon>
        <taxon>Burkholderiales</taxon>
        <taxon>Alcaligenaceae</taxon>
        <taxon>Allopusillimonas</taxon>
    </lineage>
</organism>
<accession>A0A853FGY4</accession>
<name>A0A853FGY4_9BURK</name>
<evidence type="ECO:0000313" key="3">
    <source>
        <dbReference type="Proteomes" id="UP000580517"/>
    </source>
</evidence>